<gene>
    <name evidence="14" type="ORF">H310_02825</name>
</gene>
<dbReference type="GO" id="GO:0004425">
    <property type="term" value="F:indole-3-glycerol-phosphate synthase activity"/>
    <property type="evidence" value="ECO:0007669"/>
    <property type="project" value="UniProtKB-EC"/>
</dbReference>
<dbReference type="Pfam" id="PF00218">
    <property type="entry name" value="IGPS"/>
    <property type="match status" value="1"/>
</dbReference>
<comment type="pathway">
    <text evidence="3">Amino-acid biosynthesis; L-tryptophan biosynthesis; L-tryptophan from chorismate: step 3/5.</text>
</comment>
<evidence type="ECO:0000313" key="14">
    <source>
        <dbReference type="EMBL" id="ETW06633.1"/>
    </source>
</evidence>
<dbReference type="HAMAP" id="MF_00135">
    <property type="entry name" value="PRAI"/>
    <property type="match status" value="1"/>
</dbReference>
<evidence type="ECO:0000256" key="1">
    <source>
        <dbReference type="ARBA" id="ARBA00001164"/>
    </source>
</evidence>
<dbReference type="PANTHER" id="PTHR22854:SF2">
    <property type="entry name" value="INDOLE-3-GLYCEROL-PHOSPHATE SYNTHASE"/>
    <property type="match status" value="1"/>
</dbReference>
<sequence length="566" mass="60554">MSKGAQDLLLGIVEARKVHVADAKKVTSSTDLREKIAAYEAKHGAAVSILDKIRQSAPRLAVAAEFKRASPSKGDIAVDADAPEQAMLYAQGGASVISVLTEPARFKGSLDDMLDVALKVETLGTARRPAVLRKDFIFDTYQVLEARAYGADSLLLIVAILTLDELTTLLTASRELGMEPLVEVNNEEELDVAIQAGAKLIGVNNRNLRTFKLDLNTTVDIANAMRRRGIPLEGPDSILLLALSGVFTREDALKFEECGAHGVLVGEMLMRCHNVKDMIQELKGVSSHTQGKTLVKTCGITDAETALVAAKHGANLIGIIFVPKSPRHVDLDTAADIVQVVRKFGERSSRVTIELDTFPSSSPSSMDTISTWFQSHAKKLTAASARTPLVVGVFQNQSVEYMNHVAETVGLDLIQLHGDEGFEVCRDLVVPAIRVVHLPGFHTGGSVNVEAIKENVQAGYAVAILLDTAVKGQMGGTGAVFDWNVAASFDQAGIPCLMAGGLTPLNVARAVQVATPLGVDVSSGLEDGTPGVKNHMKVQQFIRNVVQPPLSSLDSVEEDNSCDDRK</sequence>
<comment type="catalytic activity">
    <reaction evidence="2">
        <text>1-(2-carboxyphenylamino)-1-deoxy-D-ribulose 5-phosphate + H(+) = (1S,2R)-1-C-(indol-3-yl)glycerol 3-phosphate + CO2 + H2O</text>
        <dbReference type="Rhea" id="RHEA:23476"/>
        <dbReference type="ChEBI" id="CHEBI:15377"/>
        <dbReference type="ChEBI" id="CHEBI:15378"/>
        <dbReference type="ChEBI" id="CHEBI:16526"/>
        <dbReference type="ChEBI" id="CHEBI:58613"/>
        <dbReference type="ChEBI" id="CHEBI:58866"/>
        <dbReference type="EC" id="4.1.1.48"/>
    </reaction>
</comment>
<dbReference type="Gene3D" id="3.20.20.70">
    <property type="entry name" value="Aldolase class I"/>
    <property type="match status" value="2"/>
</dbReference>
<keyword evidence="7" id="KW-0822">Tryptophan biosynthesis</keyword>
<dbReference type="VEuPathDB" id="FungiDB:H310_02825"/>
<evidence type="ECO:0000259" key="12">
    <source>
        <dbReference type="Pfam" id="PF00218"/>
    </source>
</evidence>
<evidence type="ECO:0000256" key="10">
    <source>
        <dbReference type="ARBA" id="ARBA00023239"/>
    </source>
</evidence>
<keyword evidence="5" id="KW-0028">Amino-acid biosynthesis</keyword>
<dbReference type="InterPro" id="IPR045186">
    <property type="entry name" value="Indole-3-glycerol_P_synth"/>
</dbReference>
<evidence type="ECO:0000256" key="2">
    <source>
        <dbReference type="ARBA" id="ARBA00001633"/>
    </source>
</evidence>
<dbReference type="InterPro" id="IPR001240">
    <property type="entry name" value="PRAI_dom"/>
</dbReference>
<dbReference type="EMBL" id="KI913955">
    <property type="protein sequence ID" value="ETW06633.1"/>
    <property type="molecule type" value="Genomic_DNA"/>
</dbReference>
<dbReference type="InterPro" id="IPR013785">
    <property type="entry name" value="Aldolase_TIM"/>
</dbReference>
<dbReference type="PANTHER" id="PTHR22854">
    <property type="entry name" value="TRYPTOPHAN BIOSYNTHESIS PROTEIN"/>
    <property type="match status" value="1"/>
</dbReference>
<name>A0A024ULY2_9STRA</name>
<feature type="domain" description="N-(5'phosphoribosyl) anthranilate isomerase (PRAI)" evidence="13">
    <location>
        <begin position="370"/>
        <end position="543"/>
    </location>
</feature>
<dbReference type="CDD" id="cd00405">
    <property type="entry name" value="PRAI"/>
    <property type="match status" value="1"/>
</dbReference>
<protein>
    <submittedName>
        <fullName evidence="14">Uncharacterized protein</fullName>
    </submittedName>
</protein>
<keyword evidence="10" id="KW-0456">Lyase</keyword>
<keyword evidence="8" id="KW-0057">Aromatic amino acid biosynthesis</keyword>
<evidence type="ECO:0000256" key="4">
    <source>
        <dbReference type="ARBA" id="ARBA00004696"/>
    </source>
</evidence>
<accession>A0A024ULY2</accession>
<dbReference type="STRING" id="157072.A0A024ULY2"/>
<feature type="domain" description="Indole-3-glycerol phosphate synthase" evidence="12">
    <location>
        <begin position="12"/>
        <end position="282"/>
    </location>
</feature>
<evidence type="ECO:0000256" key="8">
    <source>
        <dbReference type="ARBA" id="ARBA00023141"/>
    </source>
</evidence>
<dbReference type="eggNOG" id="KOG4201">
    <property type="taxonomic scope" value="Eukaryota"/>
</dbReference>
<dbReference type="UniPathway" id="UPA00035">
    <property type="reaction ID" value="UER00042"/>
</dbReference>
<dbReference type="CDD" id="cd00331">
    <property type="entry name" value="IGPS"/>
    <property type="match status" value="1"/>
</dbReference>
<evidence type="ECO:0000256" key="7">
    <source>
        <dbReference type="ARBA" id="ARBA00022822"/>
    </source>
</evidence>
<dbReference type="AlphaFoldDB" id="A0A024ULY2"/>
<dbReference type="InterPro" id="IPR013798">
    <property type="entry name" value="Indole-3-glycerol_P_synth_dom"/>
</dbReference>
<evidence type="ECO:0000256" key="9">
    <source>
        <dbReference type="ARBA" id="ARBA00023235"/>
    </source>
</evidence>
<dbReference type="OrthoDB" id="524799at2759"/>
<evidence type="ECO:0000259" key="13">
    <source>
        <dbReference type="Pfam" id="PF00697"/>
    </source>
</evidence>
<comment type="catalytic activity">
    <reaction evidence="1">
        <text>N-(5-phospho-beta-D-ribosyl)anthranilate = 1-(2-carboxyphenylamino)-1-deoxy-D-ribulose 5-phosphate</text>
        <dbReference type="Rhea" id="RHEA:21540"/>
        <dbReference type="ChEBI" id="CHEBI:18277"/>
        <dbReference type="ChEBI" id="CHEBI:58613"/>
        <dbReference type="EC" id="5.3.1.24"/>
    </reaction>
</comment>
<comment type="pathway">
    <text evidence="4">Amino-acid biosynthesis; L-tryptophan biosynthesis; L-tryptophan from chorismate: step 4/5.</text>
</comment>
<evidence type="ECO:0000256" key="6">
    <source>
        <dbReference type="ARBA" id="ARBA00022793"/>
    </source>
</evidence>
<dbReference type="RefSeq" id="XP_008864708.1">
    <property type="nucleotide sequence ID" value="XM_008866486.1"/>
</dbReference>
<keyword evidence="11" id="KW-0511">Multifunctional enzyme</keyword>
<dbReference type="FunFam" id="3.20.20.70:FF:000024">
    <property type="entry name" value="Indole-3-glycerol phosphate synthase"/>
    <property type="match status" value="1"/>
</dbReference>
<dbReference type="eggNOG" id="KOG4202">
    <property type="taxonomic scope" value="Eukaryota"/>
</dbReference>
<dbReference type="GeneID" id="20079875"/>
<evidence type="ECO:0000256" key="5">
    <source>
        <dbReference type="ARBA" id="ARBA00022605"/>
    </source>
</evidence>
<dbReference type="GO" id="GO:0004640">
    <property type="term" value="F:phosphoribosylanthranilate isomerase activity"/>
    <property type="evidence" value="ECO:0007669"/>
    <property type="project" value="UniProtKB-EC"/>
</dbReference>
<dbReference type="SUPFAM" id="SSF51366">
    <property type="entry name" value="Ribulose-phoshate binding barrel"/>
    <property type="match status" value="2"/>
</dbReference>
<dbReference type="InterPro" id="IPR011060">
    <property type="entry name" value="RibuloseP-bd_barrel"/>
</dbReference>
<organism evidence="14">
    <name type="scientific">Aphanomyces invadans</name>
    <dbReference type="NCBI Taxonomy" id="157072"/>
    <lineage>
        <taxon>Eukaryota</taxon>
        <taxon>Sar</taxon>
        <taxon>Stramenopiles</taxon>
        <taxon>Oomycota</taxon>
        <taxon>Saprolegniomycetes</taxon>
        <taxon>Saprolegniales</taxon>
        <taxon>Verrucalvaceae</taxon>
        <taxon>Aphanomyces</taxon>
    </lineage>
</organism>
<keyword evidence="9" id="KW-0413">Isomerase</keyword>
<evidence type="ECO:0000256" key="11">
    <source>
        <dbReference type="ARBA" id="ARBA00023268"/>
    </source>
</evidence>
<proteinExistence type="inferred from homology"/>
<keyword evidence="6" id="KW-0210">Decarboxylase</keyword>
<dbReference type="Pfam" id="PF00697">
    <property type="entry name" value="PRAI"/>
    <property type="match status" value="1"/>
</dbReference>
<evidence type="ECO:0000256" key="3">
    <source>
        <dbReference type="ARBA" id="ARBA00004664"/>
    </source>
</evidence>
<dbReference type="GO" id="GO:0000162">
    <property type="term" value="P:L-tryptophan biosynthetic process"/>
    <property type="evidence" value="ECO:0007669"/>
    <property type="project" value="UniProtKB-UniPathway"/>
</dbReference>
<reference evidence="14" key="1">
    <citation type="submission" date="2013-12" db="EMBL/GenBank/DDBJ databases">
        <title>The Genome Sequence of Aphanomyces invadans NJM9701.</title>
        <authorList>
            <consortium name="The Broad Institute Genomics Platform"/>
            <person name="Russ C."/>
            <person name="Tyler B."/>
            <person name="van West P."/>
            <person name="Dieguez-Uribeondo J."/>
            <person name="Young S.K."/>
            <person name="Zeng Q."/>
            <person name="Gargeya S."/>
            <person name="Fitzgerald M."/>
            <person name="Abouelleil A."/>
            <person name="Alvarado L."/>
            <person name="Chapman S.B."/>
            <person name="Gainer-Dewar J."/>
            <person name="Goldberg J."/>
            <person name="Griggs A."/>
            <person name="Gujja S."/>
            <person name="Hansen M."/>
            <person name="Howarth C."/>
            <person name="Imamovic A."/>
            <person name="Ireland A."/>
            <person name="Larimer J."/>
            <person name="McCowan C."/>
            <person name="Murphy C."/>
            <person name="Pearson M."/>
            <person name="Poon T.W."/>
            <person name="Priest M."/>
            <person name="Roberts A."/>
            <person name="Saif S."/>
            <person name="Shea T."/>
            <person name="Sykes S."/>
            <person name="Wortman J."/>
            <person name="Nusbaum C."/>
            <person name="Birren B."/>
        </authorList>
    </citation>
    <scope>NUCLEOTIDE SEQUENCE [LARGE SCALE GENOMIC DNA]</scope>
    <source>
        <strain evidence="14">NJM9701</strain>
    </source>
</reference>